<dbReference type="Proteomes" id="UP000001218">
    <property type="component" value="Unassembled WGS sequence"/>
</dbReference>
<evidence type="ECO:0000313" key="1">
    <source>
        <dbReference type="EMBL" id="EKN08479.1"/>
    </source>
</evidence>
<gene>
    <name evidence="1" type="ORF">HMPREF1077_02547</name>
</gene>
<name>K5YZ53_9BACT</name>
<sequence>MKNWYWTLNGEPITDSGGNTIHANVQTIAPQLKLGSQLPPDAIVI</sequence>
<dbReference type="RefSeq" id="WP_008157276.1">
    <property type="nucleotide sequence ID" value="NZ_JH976467.1"/>
</dbReference>
<dbReference type="AlphaFoldDB" id="K5YZ53"/>
<organism evidence="1 2">
    <name type="scientific">Parabacteroides johnsonii CL02T12C29</name>
    <dbReference type="NCBI Taxonomy" id="999419"/>
    <lineage>
        <taxon>Bacteria</taxon>
        <taxon>Pseudomonadati</taxon>
        <taxon>Bacteroidota</taxon>
        <taxon>Bacteroidia</taxon>
        <taxon>Bacteroidales</taxon>
        <taxon>Tannerellaceae</taxon>
        <taxon>Parabacteroides</taxon>
    </lineage>
</organism>
<comment type="caution">
    <text evidence="1">The sequence shown here is derived from an EMBL/GenBank/DDBJ whole genome shotgun (WGS) entry which is preliminary data.</text>
</comment>
<evidence type="ECO:0000313" key="2">
    <source>
        <dbReference type="Proteomes" id="UP000001218"/>
    </source>
</evidence>
<dbReference type="HOGENOM" id="CLU_3203057_0_0_10"/>
<accession>K5YZ53</accession>
<proteinExistence type="predicted"/>
<dbReference type="EMBL" id="AGZP01000024">
    <property type="protein sequence ID" value="EKN08479.1"/>
    <property type="molecule type" value="Genomic_DNA"/>
</dbReference>
<dbReference type="OrthoDB" id="9805760at2"/>
<reference evidence="1 2" key="1">
    <citation type="submission" date="2012-02" db="EMBL/GenBank/DDBJ databases">
        <title>The Genome Sequence of Parabacteroides johnsonii CL02T12C29.</title>
        <authorList>
            <consortium name="The Broad Institute Genome Sequencing Platform"/>
            <person name="Earl A."/>
            <person name="Ward D."/>
            <person name="Feldgarden M."/>
            <person name="Gevers D."/>
            <person name="Zitomersky N.L."/>
            <person name="Coyne M.J."/>
            <person name="Comstock L.E."/>
            <person name="Young S.K."/>
            <person name="Zeng Q."/>
            <person name="Gargeya S."/>
            <person name="Fitzgerald M."/>
            <person name="Haas B."/>
            <person name="Abouelleil A."/>
            <person name="Alvarado L."/>
            <person name="Arachchi H.M."/>
            <person name="Berlin A."/>
            <person name="Chapman S.B."/>
            <person name="Gearin G."/>
            <person name="Goldberg J."/>
            <person name="Griggs A."/>
            <person name="Gujja S."/>
            <person name="Hansen M."/>
            <person name="Heiman D."/>
            <person name="Howarth C."/>
            <person name="Larimer J."/>
            <person name="Lui A."/>
            <person name="MacDonald P.J.P."/>
            <person name="McCowen C."/>
            <person name="Montmayeur A."/>
            <person name="Murphy C."/>
            <person name="Neiman D."/>
            <person name="Pearson M."/>
            <person name="Priest M."/>
            <person name="Roberts A."/>
            <person name="Saif S."/>
            <person name="Shea T."/>
            <person name="Sisk P."/>
            <person name="Stolte C."/>
            <person name="Sykes S."/>
            <person name="Wortman J."/>
            <person name="Nusbaum C."/>
            <person name="Birren B."/>
        </authorList>
    </citation>
    <scope>NUCLEOTIDE SEQUENCE [LARGE SCALE GENOMIC DNA]</scope>
    <source>
        <strain evidence="1 2">CL02T12C29</strain>
    </source>
</reference>
<protein>
    <submittedName>
        <fullName evidence="1">Uncharacterized protein</fullName>
    </submittedName>
</protein>